<accession>A0A164V8A8</accession>
<dbReference type="InterPro" id="IPR047088">
    <property type="entry name" value="ORC5_C"/>
</dbReference>
<feature type="compositionally biased region" description="Basic residues" evidence="4">
    <location>
        <begin position="410"/>
        <end position="422"/>
    </location>
</feature>
<evidence type="ECO:0000256" key="3">
    <source>
        <dbReference type="ARBA" id="ARBA00023242"/>
    </source>
</evidence>
<evidence type="ECO:0000259" key="5">
    <source>
        <dbReference type="Pfam" id="PF14630"/>
    </source>
</evidence>
<evidence type="ECO:0000256" key="1">
    <source>
        <dbReference type="ARBA" id="ARBA00004123"/>
    </source>
</evidence>
<proteinExistence type="predicted"/>
<feature type="domain" description="ORC5 lid" evidence="6">
    <location>
        <begin position="254"/>
        <end position="292"/>
    </location>
</feature>
<dbReference type="STRING" id="1314777.A0A164V8A8"/>
<evidence type="ECO:0000259" key="6">
    <source>
        <dbReference type="Pfam" id="PF21639"/>
    </source>
</evidence>
<dbReference type="InterPro" id="IPR020796">
    <property type="entry name" value="ORC5"/>
</dbReference>
<dbReference type="InterPro" id="IPR048866">
    <property type="entry name" value="ORC5_lid"/>
</dbReference>
<keyword evidence="8" id="KW-1185">Reference proteome</keyword>
<keyword evidence="3" id="KW-0539">Nucleus</keyword>
<dbReference type="Pfam" id="PF14630">
    <property type="entry name" value="ORC5_C"/>
    <property type="match status" value="1"/>
</dbReference>
<organism evidence="7 8">
    <name type="scientific">Sistotremastrum niveocremeum HHB9708</name>
    <dbReference type="NCBI Taxonomy" id="1314777"/>
    <lineage>
        <taxon>Eukaryota</taxon>
        <taxon>Fungi</taxon>
        <taxon>Dikarya</taxon>
        <taxon>Basidiomycota</taxon>
        <taxon>Agaricomycotina</taxon>
        <taxon>Agaricomycetes</taxon>
        <taxon>Sistotremastrales</taxon>
        <taxon>Sistotremastraceae</taxon>
        <taxon>Sertulicium</taxon>
        <taxon>Sertulicium niveocremeum</taxon>
    </lineage>
</organism>
<evidence type="ECO:0000313" key="7">
    <source>
        <dbReference type="EMBL" id="KZS93913.1"/>
    </source>
</evidence>
<dbReference type="GO" id="GO:0005664">
    <property type="term" value="C:nuclear origin of replication recognition complex"/>
    <property type="evidence" value="ECO:0007669"/>
    <property type="project" value="TreeGrafter"/>
</dbReference>
<name>A0A164V8A8_9AGAM</name>
<dbReference type="PANTHER" id="PTHR12705">
    <property type="entry name" value="ORIGIN RECOGNITION COMPLEX SUBUNIT 5"/>
    <property type="match status" value="1"/>
</dbReference>
<dbReference type="AlphaFoldDB" id="A0A164V8A8"/>
<dbReference type="GO" id="GO:0006270">
    <property type="term" value="P:DNA replication initiation"/>
    <property type="evidence" value="ECO:0007669"/>
    <property type="project" value="TreeGrafter"/>
</dbReference>
<feature type="domain" description="Origin recognition complex subunit 5 C-terminal" evidence="5">
    <location>
        <begin position="375"/>
        <end position="527"/>
    </location>
</feature>
<dbReference type="OrthoDB" id="365981at2759"/>
<dbReference type="Pfam" id="PF21639">
    <property type="entry name" value="ORC5_lid"/>
    <property type="match status" value="1"/>
</dbReference>
<dbReference type="GO" id="GO:0003688">
    <property type="term" value="F:DNA replication origin binding"/>
    <property type="evidence" value="ECO:0007669"/>
    <property type="project" value="TreeGrafter"/>
</dbReference>
<feature type="region of interest" description="Disordered" evidence="4">
    <location>
        <begin position="403"/>
        <end position="422"/>
    </location>
</feature>
<keyword evidence="2" id="KW-0235">DNA replication</keyword>
<dbReference type="Proteomes" id="UP000076722">
    <property type="component" value="Unassembled WGS sequence"/>
</dbReference>
<protein>
    <recommendedName>
        <fullName evidence="9">Origin recognition complex subunit 5</fullName>
    </recommendedName>
</protein>
<evidence type="ECO:0008006" key="9">
    <source>
        <dbReference type="Google" id="ProtNLM"/>
    </source>
</evidence>
<dbReference type="EMBL" id="KV419405">
    <property type="protein sequence ID" value="KZS93913.1"/>
    <property type="molecule type" value="Genomic_DNA"/>
</dbReference>
<evidence type="ECO:0000313" key="8">
    <source>
        <dbReference type="Proteomes" id="UP000076722"/>
    </source>
</evidence>
<sequence length="531" mass="58220">MAESSLQSLVANLTTSHSAQSDAISHLATLLTLDPPPPFLYLHDYLSPNLTTKLVVNILDGLRSVQSTSFAVIDGYNCFTPRLFYDSVLNQLNNWTPTWEEGCSNFAGADDNNAASWLDSVDGFVQGIKSTQNPALSVKEKENSSHPDKSDAASNFFVFVYNTEKFVVNLPLLIAPFTRLREMTNLPATVIFLSAVSWNQIKPSGGAACEPYVLTLAIPSQQETISYLLSLFPSSNSADIDPINPFNTTLKPLYAHFVNALYAICSTFIRQPEELAYIAAAQWPGFVAPVLADWRSKQLASEQNDPDSVIFDLPDEETRLRLMKLFSPSWRTCMELVHPRLCSASGFSLSRDSSSSSSSSEPSGLPAESLRTSGLSHMQKWIILASYVASHNAAKTDLRIFGKQSEGGGRKKGGGTRKARSSAKIKASTHLMGPNSFPLDRLIAILGSFLADSHTNPMEDGDRSDPEVEAWRVNVFVSISELVECRLLQRVGAHDKLDGPPVFKCYASHQEVAELAEDLGVVLSDYLWNVV</sequence>
<evidence type="ECO:0000256" key="4">
    <source>
        <dbReference type="SAM" id="MobiDB-lite"/>
    </source>
</evidence>
<dbReference type="PANTHER" id="PTHR12705:SF0">
    <property type="entry name" value="ORIGIN RECOGNITION COMPLEX SUBUNIT 5"/>
    <property type="match status" value="1"/>
</dbReference>
<comment type="subcellular location">
    <subcellularLocation>
        <location evidence="1">Nucleus</location>
    </subcellularLocation>
</comment>
<evidence type="ECO:0000256" key="2">
    <source>
        <dbReference type="ARBA" id="ARBA00022705"/>
    </source>
</evidence>
<gene>
    <name evidence="7" type="ORF">SISNIDRAFT_440276</name>
</gene>
<reference evidence="7 8" key="1">
    <citation type="journal article" date="2016" name="Mol. Biol. Evol.">
        <title>Comparative Genomics of Early-Diverging Mushroom-Forming Fungi Provides Insights into the Origins of Lignocellulose Decay Capabilities.</title>
        <authorList>
            <person name="Nagy L.G."/>
            <person name="Riley R."/>
            <person name="Tritt A."/>
            <person name="Adam C."/>
            <person name="Daum C."/>
            <person name="Floudas D."/>
            <person name="Sun H."/>
            <person name="Yadav J.S."/>
            <person name="Pangilinan J."/>
            <person name="Larsson K.H."/>
            <person name="Matsuura K."/>
            <person name="Barry K."/>
            <person name="Labutti K."/>
            <person name="Kuo R."/>
            <person name="Ohm R.A."/>
            <person name="Bhattacharya S.S."/>
            <person name="Shirouzu T."/>
            <person name="Yoshinaga Y."/>
            <person name="Martin F.M."/>
            <person name="Grigoriev I.V."/>
            <person name="Hibbett D.S."/>
        </authorList>
    </citation>
    <scope>NUCLEOTIDE SEQUENCE [LARGE SCALE GENOMIC DNA]</scope>
    <source>
        <strain evidence="7 8">HHB9708</strain>
    </source>
</reference>